<dbReference type="InterPro" id="IPR050833">
    <property type="entry name" value="Poly_Biosynth_Transport"/>
</dbReference>
<organism evidence="7 8">
    <name type="scientific">Cuneatibacter caecimuris</name>
    <dbReference type="NCBI Taxonomy" id="1796618"/>
    <lineage>
        <taxon>Bacteria</taxon>
        <taxon>Bacillati</taxon>
        <taxon>Bacillota</taxon>
        <taxon>Clostridia</taxon>
        <taxon>Lachnospirales</taxon>
        <taxon>Lachnospiraceae</taxon>
        <taxon>Cuneatibacter</taxon>
    </lineage>
</organism>
<accession>A0A4Q7NZZ9</accession>
<feature type="transmembrane region" description="Helical" evidence="6">
    <location>
        <begin position="12"/>
        <end position="34"/>
    </location>
</feature>
<feature type="transmembrane region" description="Helical" evidence="6">
    <location>
        <begin position="415"/>
        <end position="435"/>
    </location>
</feature>
<feature type="transmembrane region" description="Helical" evidence="6">
    <location>
        <begin position="348"/>
        <end position="372"/>
    </location>
</feature>
<dbReference type="Proteomes" id="UP000292927">
    <property type="component" value="Unassembled WGS sequence"/>
</dbReference>
<dbReference type="InterPro" id="IPR024923">
    <property type="entry name" value="PG_synth_SpoVB"/>
</dbReference>
<dbReference type="AlphaFoldDB" id="A0A4Q7NZZ9"/>
<dbReference type="InterPro" id="IPR002797">
    <property type="entry name" value="Polysacc_synth"/>
</dbReference>
<feature type="transmembrane region" description="Helical" evidence="6">
    <location>
        <begin position="199"/>
        <end position="229"/>
    </location>
</feature>
<feature type="transmembrane region" description="Helical" evidence="6">
    <location>
        <begin position="378"/>
        <end position="403"/>
    </location>
</feature>
<dbReference type="CDD" id="cd13124">
    <property type="entry name" value="MATE_SpoVB_like"/>
    <property type="match status" value="1"/>
</dbReference>
<dbReference type="Pfam" id="PF01943">
    <property type="entry name" value="Polysacc_synt"/>
    <property type="match status" value="1"/>
</dbReference>
<feature type="transmembrane region" description="Helical" evidence="6">
    <location>
        <begin position="304"/>
        <end position="327"/>
    </location>
</feature>
<comment type="caution">
    <text evidence="7">The sequence shown here is derived from an EMBL/GenBank/DDBJ whole genome shotgun (WGS) entry which is preliminary data.</text>
</comment>
<evidence type="ECO:0000256" key="2">
    <source>
        <dbReference type="ARBA" id="ARBA00022475"/>
    </source>
</evidence>
<dbReference type="EMBL" id="SGXF01000006">
    <property type="protein sequence ID" value="RZS92954.1"/>
    <property type="molecule type" value="Genomic_DNA"/>
</dbReference>
<feature type="transmembrane region" description="Helical" evidence="6">
    <location>
        <begin position="254"/>
        <end position="272"/>
    </location>
</feature>
<keyword evidence="5 6" id="KW-0472">Membrane</keyword>
<dbReference type="RefSeq" id="WP_130435954.1">
    <property type="nucleotide sequence ID" value="NZ_SGXF01000006.1"/>
</dbReference>
<feature type="transmembrane region" description="Helical" evidence="6">
    <location>
        <begin position="88"/>
        <end position="114"/>
    </location>
</feature>
<evidence type="ECO:0000313" key="7">
    <source>
        <dbReference type="EMBL" id="RZS92954.1"/>
    </source>
</evidence>
<feature type="transmembrane region" description="Helical" evidence="6">
    <location>
        <begin position="126"/>
        <end position="147"/>
    </location>
</feature>
<name>A0A4Q7NZZ9_9FIRM</name>
<feature type="transmembrane region" description="Helical" evidence="6">
    <location>
        <begin position="473"/>
        <end position="492"/>
    </location>
</feature>
<keyword evidence="8" id="KW-1185">Reference proteome</keyword>
<feature type="transmembrane region" description="Helical" evidence="6">
    <location>
        <begin position="54"/>
        <end position="76"/>
    </location>
</feature>
<feature type="transmembrane region" description="Helical" evidence="6">
    <location>
        <begin position="168"/>
        <end position="187"/>
    </location>
</feature>
<reference evidence="7 8" key="1">
    <citation type="submission" date="2019-02" db="EMBL/GenBank/DDBJ databases">
        <title>Genomic Encyclopedia of Type Strains, Phase IV (KMG-IV): sequencing the most valuable type-strain genomes for metagenomic binning, comparative biology and taxonomic classification.</title>
        <authorList>
            <person name="Goeker M."/>
        </authorList>
    </citation>
    <scope>NUCLEOTIDE SEQUENCE [LARGE SCALE GENOMIC DNA]</scope>
    <source>
        <strain evidence="7 8">DSM 29486</strain>
    </source>
</reference>
<comment type="subcellular location">
    <subcellularLocation>
        <location evidence="1">Cell membrane</location>
        <topology evidence="1">Multi-pass membrane protein</topology>
    </subcellularLocation>
</comment>
<feature type="transmembrane region" description="Helical" evidence="6">
    <location>
        <begin position="504"/>
        <end position="524"/>
    </location>
</feature>
<evidence type="ECO:0000256" key="3">
    <source>
        <dbReference type="ARBA" id="ARBA00022692"/>
    </source>
</evidence>
<evidence type="ECO:0000256" key="4">
    <source>
        <dbReference type="ARBA" id="ARBA00022989"/>
    </source>
</evidence>
<evidence type="ECO:0000313" key="8">
    <source>
        <dbReference type="Proteomes" id="UP000292927"/>
    </source>
</evidence>
<sequence length="551" mass="59733">MTAKQKKNKNNQFIIQGSILAAAGIISRLIGMLYRIPMTNIIGDQGNTYYGAAYNIYSLMLLLSSYSMPLAVSKLISSRIARKEYKNVYRLFHCALMIAIVSGLIFSSLTFFLADALATYVLRLPLAALALKALAPTILVMAVLGVLRGFFQGMNTMIPTAFSQLLEQIINAVISVAAAYFLYDIGFKMQAVEEASKNAAAWGAMGGTIGTGAGALLALVFCVCLFMAFRKNLLRAARHDHVSAQESYGRMTKMLIMTIIPVILSTAAYNMLDLVDNSIFGNYMTGVGAAEKYKSIYGVYTGKYLLLIHVPTAFASALSSSVVPSLTRAMSENNRAQMIDRASSGIRMTMLIALPSAVGLTVLAGPIIHLLFPHDQSAAASYLTIGSLSVVFFSLATVTNGILQGINRMRIPVRNAVISLIVHCIVLCGCLWLLHMDIYGVIFSYILFGAVMSTLNCMAIEKYLGFRYEIIKCFLLPLAASALMGGAAWGTYELTHYLVPSNLISVIAAIIIAVLVYAVLLPLLRCVDEADIADLPMGGRLVRLAKKLHLL</sequence>
<dbReference type="PANTHER" id="PTHR30250:SF21">
    <property type="entry name" value="LIPID II FLIPPASE MURJ"/>
    <property type="match status" value="1"/>
</dbReference>
<keyword evidence="4 6" id="KW-1133">Transmembrane helix</keyword>
<gene>
    <name evidence="7" type="ORF">EV209_2699</name>
</gene>
<dbReference type="PIRSF" id="PIRSF038958">
    <property type="entry name" value="PG_synth_SpoVB"/>
    <property type="match status" value="1"/>
</dbReference>
<keyword evidence="2" id="KW-1003">Cell membrane</keyword>
<evidence type="ECO:0000256" key="1">
    <source>
        <dbReference type="ARBA" id="ARBA00004651"/>
    </source>
</evidence>
<keyword evidence="3 6" id="KW-0812">Transmembrane</keyword>
<dbReference type="PANTHER" id="PTHR30250">
    <property type="entry name" value="PST FAMILY PREDICTED COLANIC ACID TRANSPORTER"/>
    <property type="match status" value="1"/>
</dbReference>
<dbReference type="OrthoDB" id="9775950at2"/>
<evidence type="ECO:0000256" key="5">
    <source>
        <dbReference type="ARBA" id="ARBA00023136"/>
    </source>
</evidence>
<proteinExistence type="predicted"/>
<protein>
    <submittedName>
        <fullName evidence="7">Stage V sporulation protein B</fullName>
    </submittedName>
</protein>
<feature type="transmembrane region" description="Helical" evidence="6">
    <location>
        <begin position="441"/>
        <end position="461"/>
    </location>
</feature>
<evidence type="ECO:0000256" key="6">
    <source>
        <dbReference type="SAM" id="Phobius"/>
    </source>
</evidence>
<dbReference type="GO" id="GO:0005886">
    <property type="term" value="C:plasma membrane"/>
    <property type="evidence" value="ECO:0007669"/>
    <property type="project" value="UniProtKB-SubCell"/>
</dbReference>